<dbReference type="EMBL" id="JBHSBN010000005">
    <property type="protein sequence ID" value="MFC4106177.1"/>
    <property type="molecule type" value="Genomic_DNA"/>
</dbReference>
<feature type="compositionally biased region" description="Low complexity" evidence="12">
    <location>
        <begin position="383"/>
        <end position="400"/>
    </location>
</feature>
<feature type="active site" description="Schiff-base intermediate with substrate" evidence="11">
    <location>
        <position position="140"/>
    </location>
</feature>
<dbReference type="SUPFAM" id="SSF51569">
    <property type="entry name" value="Aldolase"/>
    <property type="match status" value="1"/>
</dbReference>
<reference evidence="14" key="1">
    <citation type="journal article" date="2019" name="Int. J. Syst. Evol. Microbiol.">
        <title>The Global Catalogue of Microorganisms (GCM) 10K type strain sequencing project: providing services to taxonomists for standard genome sequencing and annotation.</title>
        <authorList>
            <consortium name="The Broad Institute Genomics Platform"/>
            <consortium name="The Broad Institute Genome Sequencing Center for Infectious Disease"/>
            <person name="Wu L."/>
            <person name="Ma J."/>
        </authorList>
    </citation>
    <scope>NUCLEOTIDE SEQUENCE [LARGE SCALE GENOMIC DNA]</scope>
    <source>
        <strain evidence="14">2902at01</strain>
    </source>
</reference>
<keyword evidence="7 11" id="KW-0808">Transferase</keyword>
<evidence type="ECO:0000256" key="4">
    <source>
        <dbReference type="ARBA" id="ARBA00008426"/>
    </source>
</evidence>
<evidence type="ECO:0000313" key="13">
    <source>
        <dbReference type="EMBL" id="MFC4106177.1"/>
    </source>
</evidence>
<dbReference type="CDD" id="cd00955">
    <property type="entry name" value="Transaldolase_like"/>
    <property type="match status" value="1"/>
</dbReference>
<dbReference type="NCBIfam" id="NF002881">
    <property type="entry name" value="PRK03343.1"/>
    <property type="match status" value="1"/>
</dbReference>
<evidence type="ECO:0000256" key="6">
    <source>
        <dbReference type="ARBA" id="ARBA00022490"/>
    </source>
</evidence>
<gene>
    <name evidence="11 13" type="primary">tal</name>
    <name evidence="13" type="ORF">ACFOX0_09535</name>
</gene>
<dbReference type="RefSeq" id="WP_377543703.1">
    <property type="nucleotide sequence ID" value="NZ_JBHSBN010000005.1"/>
</dbReference>
<evidence type="ECO:0000256" key="8">
    <source>
        <dbReference type="ARBA" id="ARBA00023126"/>
    </source>
</evidence>
<evidence type="ECO:0000256" key="9">
    <source>
        <dbReference type="ARBA" id="ARBA00023270"/>
    </source>
</evidence>
<dbReference type="EC" id="2.2.1.2" evidence="5 11"/>
<evidence type="ECO:0000256" key="11">
    <source>
        <dbReference type="HAMAP-Rule" id="MF_00493"/>
    </source>
</evidence>
<comment type="subcellular location">
    <subcellularLocation>
        <location evidence="2 11">Cytoplasm</location>
    </subcellularLocation>
</comment>
<evidence type="ECO:0000256" key="12">
    <source>
        <dbReference type="SAM" id="MobiDB-lite"/>
    </source>
</evidence>
<protein>
    <recommendedName>
        <fullName evidence="5 11">Transaldolase</fullName>
        <ecNumber evidence="5 11">2.2.1.2</ecNumber>
    </recommendedName>
</protein>
<dbReference type="PIRSF" id="PIRSF036915">
    <property type="entry name" value="Trnald_Bac_Plnt"/>
    <property type="match status" value="1"/>
</dbReference>
<comment type="similarity">
    <text evidence="4 11">Belongs to the transaldolase family. Type 2 subfamily.</text>
</comment>
<dbReference type="Gene3D" id="3.20.20.70">
    <property type="entry name" value="Aldolase class I"/>
    <property type="match status" value="1"/>
</dbReference>
<evidence type="ECO:0000256" key="1">
    <source>
        <dbReference type="ARBA" id="ARBA00003518"/>
    </source>
</evidence>
<keyword evidence="14" id="KW-1185">Reference proteome</keyword>
<sequence length="400" mass="43026">MTDRLGELTAAGVAVWLDDLSRVRLSSGGLDQLRREKHLVGVTTNPTIFAKALSDADEYNWQLRDHAVRGLGVEEAVRMTTTYDVRWACDVMRPAYDASDGVDGRVSIEVDPRLAHDAEKTAAEAKSLWWLVDRPNLFIKIPATEAGLPAITATLAEGISVNVTLIFGLDRYSQVMDAFLAGLEQAKANGHDLSKIASVASFFVSRVDTEVDKRLDRIAGEAADSSAKERALGLKGRAAVANARLAYERYEKVFAGDRWKALADAGAHPQRPLWASTSTKNPDYRDVIYVEELIAPGTVNTMPEAVIDAFADHGEVPGDTITGSYDEARKTLDDIIAAGVDFADVIATLEREGVEKFEVSWKELLEGVAKSLTAAAKGSGKPNQAAGANAEVAQQAGGNA</sequence>
<comment type="pathway">
    <text evidence="3 11">Carbohydrate degradation; pentose phosphate pathway; D-glyceraldehyde 3-phosphate and beta-D-fructose 6-phosphate from D-ribose 5-phosphate and D-xylulose 5-phosphate (non-oxidative stage): step 2/3.</text>
</comment>
<dbReference type="Pfam" id="PF00923">
    <property type="entry name" value="TAL_FSA"/>
    <property type="match status" value="1"/>
</dbReference>
<name>A0ABV8KJL4_9ACTN</name>
<dbReference type="Proteomes" id="UP001595868">
    <property type="component" value="Unassembled WGS sequence"/>
</dbReference>
<dbReference type="PANTHER" id="PTHR10683:SF31">
    <property type="entry name" value="TRANSALDOLASE"/>
    <property type="match status" value="1"/>
</dbReference>
<dbReference type="HAMAP" id="MF_00493">
    <property type="entry name" value="Transaldolase_2"/>
    <property type="match status" value="1"/>
</dbReference>
<dbReference type="InterPro" id="IPR001585">
    <property type="entry name" value="TAL/FSA"/>
</dbReference>
<keyword evidence="9 11" id="KW-0704">Schiff base</keyword>
<dbReference type="InterPro" id="IPR004732">
    <property type="entry name" value="Transaldolase_2"/>
</dbReference>
<dbReference type="PANTHER" id="PTHR10683">
    <property type="entry name" value="TRANSALDOLASE"/>
    <property type="match status" value="1"/>
</dbReference>
<organism evidence="13 14">
    <name type="scientific">Micromonospora zhanjiangensis</name>
    <dbReference type="NCBI Taxonomy" id="1522057"/>
    <lineage>
        <taxon>Bacteria</taxon>
        <taxon>Bacillati</taxon>
        <taxon>Actinomycetota</taxon>
        <taxon>Actinomycetes</taxon>
        <taxon>Micromonosporales</taxon>
        <taxon>Micromonosporaceae</taxon>
        <taxon>Micromonospora</taxon>
    </lineage>
</organism>
<dbReference type="NCBIfam" id="TIGR00876">
    <property type="entry name" value="tal_mycobact"/>
    <property type="match status" value="1"/>
</dbReference>
<keyword evidence="6 11" id="KW-0963">Cytoplasm</keyword>
<feature type="region of interest" description="Disordered" evidence="12">
    <location>
        <begin position="376"/>
        <end position="400"/>
    </location>
</feature>
<dbReference type="PROSITE" id="PS01054">
    <property type="entry name" value="TRANSALDOLASE_1"/>
    <property type="match status" value="1"/>
</dbReference>
<comment type="function">
    <text evidence="1 11">Transaldolase is important for the balance of metabolites in the pentose-phosphate pathway.</text>
</comment>
<dbReference type="GO" id="GO:0004801">
    <property type="term" value="F:transaldolase activity"/>
    <property type="evidence" value="ECO:0007669"/>
    <property type="project" value="UniProtKB-EC"/>
</dbReference>
<keyword evidence="8 11" id="KW-0570">Pentose shunt</keyword>
<evidence type="ECO:0000313" key="14">
    <source>
        <dbReference type="Proteomes" id="UP001595868"/>
    </source>
</evidence>
<proteinExistence type="inferred from homology"/>
<evidence type="ECO:0000256" key="2">
    <source>
        <dbReference type="ARBA" id="ARBA00004496"/>
    </source>
</evidence>
<evidence type="ECO:0000256" key="3">
    <source>
        <dbReference type="ARBA" id="ARBA00004857"/>
    </source>
</evidence>
<accession>A0ABV8KJL4</accession>
<comment type="catalytic activity">
    <reaction evidence="10 11">
        <text>D-sedoheptulose 7-phosphate + D-glyceraldehyde 3-phosphate = D-erythrose 4-phosphate + beta-D-fructose 6-phosphate</text>
        <dbReference type="Rhea" id="RHEA:17053"/>
        <dbReference type="ChEBI" id="CHEBI:16897"/>
        <dbReference type="ChEBI" id="CHEBI:57483"/>
        <dbReference type="ChEBI" id="CHEBI:57634"/>
        <dbReference type="ChEBI" id="CHEBI:59776"/>
        <dbReference type="EC" id="2.2.1.2"/>
    </reaction>
</comment>
<evidence type="ECO:0000256" key="5">
    <source>
        <dbReference type="ARBA" id="ARBA00013151"/>
    </source>
</evidence>
<evidence type="ECO:0000256" key="10">
    <source>
        <dbReference type="ARBA" id="ARBA00048810"/>
    </source>
</evidence>
<comment type="caution">
    <text evidence="13">The sequence shown here is derived from an EMBL/GenBank/DDBJ whole genome shotgun (WGS) entry which is preliminary data.</text>
</comment>
<evidence type="ECO:0000256" key="7">
    <source>
        <dbReference type="ARBA" id="ARBA00022679"/>
    </source>
</evidence>
<dbReference type="InterPro" id="IPR013785">
    <property type="entry name" value="Aldolase_TIM"/>
</dbReference>
<dbReference type="InterPro" id="IPR018225">
    <property type="entry name" value="Transaldolase_AS"/>
</dbReference>